<protein>
    <submittedName>
        <fullName evidence="2">Uncharacterized protein</fullName>
    </submittedName>
</protein>
<evidence type="ECO:0000256" key="1">
    <source>
        <dbReference type="SAM" id="MobiDB-lite"/>
    </source>
</evidence>
<dbReference type="EMBL" id="FOSD01000010">
    <property type="protein sequence ID" value="SFK81799.1"/>
    <property type="molecule type" value="Genomic_DNA"/>
</dbReference>
<evidence type="ECO:0000313" key="2">
    <source>
        <dbReference type="EMBL" id="SFK81799.1"/>
    </source>
</evidence>
<sequence length="33" mass="3764">MKTVTEGKISGLMNLESLSQMRPEQRDPDEQSQ</sequence>
<comment type="caution">
    <text evidence="2">The sequence shown here is derived from an EMBL/GenBank/DDBJ whole genome shotgun (WGS) entry which is preliminary data.</text>
</comment>
<feature type="compositionally biased region" description="Basic and acidic residues" evidence="1">
    <location>
        <begin position="23"/>
        <end position="33"/>
    </location>
</feature>
<name>A0A1I4CNH5_9GAMM</name>
<evidence type="ECO:0000313" key="3">
    <source>
        <dbReference type="Proteomes" id="UP000198841"/>
    </source>
</evidence>
<feature type="region of interest" description="Disordered" evidence="1">
    <location>
        <begin position="1"/>
        <end position="33"/>
    </location>
</feature>
<organism evidence="2 3">
    <name type="scientific">Candidatus Pantoea symbiotica</name>
    <dbReference type="NCBI Taxonomy" id="1884370"/>
    <lineage>
        <taxon>Bacteria</taxon>
        <taxon>Pseudomonadati</taxon>
        <taxon>Pseudomonadota</taxon>
        <taxon>Gammaproteobacteria</taxon>
        <taxon>Enterobacterales</taxon>
        <taxon>Erwiniaceae</taxon>
        <taxon>Pantoea</taxon>
    </lineage>
</organism>
<proteinExistence type="predicted"/>
<keyword evidence="3" id="KW-1185">Reference proteome</keyword>
<accession>A0A1I4CNH5</accession>
<dbReference type="Proteomes" id="UP000198841">
    <property type="component" value="Unassembled WGS sequence"/>
</dbReference>
<reference evidence="2 3" key="1">
    <citation type="submission" date="2016-10" db="EMBL/GenBank/DDBJ databases">
        <authorList>
            <person name="Varghese N."/>
            <person name="Submissions S."/>
        </authorList>
    </citation>
    <scope>NUCLEOTIDE SEQUENCE [LARGE SCALE GENOMIC DNA]</scope>
    <source>
        <strain evidence="2 3">YR512</strain>
    </source>
</reference>
<gene>
    <name evidence="2" type="ORF">SAMN05518863_110109</name>
</gene>